<proteinExistence type="predicted"/>
<evidence type="ECO:0000259" key="1">
    <source>
        <dbReference type="Pfam" id="PF01636"/>
    </source>
</evidence>
<name>A0A9P8UUS3_9PEZI</name>
<comment type="caution">
    <text evidence="2">The sequence shown here is derived from an EMBL/GenBank/DDBJ whole genome shotgun (WGS) entry which is preliminary data.</text>
</comment>
<evidence type="ECO:0000313" key="2">
    <source>
        <dbReference type="EMBL" id="KAH6658754.1"/>
    </source>
</evidence>
<dbReference type="InterPro" id="IPR002575">
    <property type="entry name" value="Aminoglycoside_PTrfase"/>
</dbReference>
<dbReference type="GO" id="GO:0016301">
    <property type="term" value="F:kinase activity"/>
    <property type="evidence" value="ECO:0007669"/>
    <property type="project" value="UniProtKB-KW"/>
</dbReference>
<feature type="domain" description="Aminoglycoside phosphotransferase" evidence="1">
    <location>
        <begin position="321"/>
        <end position="528"/>
    </location>
</feature>
<dbReference type="InterPro" id="IPR011009">
    <property type="entry name" value="Kinase-like_dom_sf"/>
</dbReference>
<sequence>MEDTVTNVDRVITAIRNANLQHPDEELLECFVHDSIDPGRTARYVLQSRSIGRDALDLTLLLSDWKELIGTFTHELPFHQKLDRVFIADIWRRDGGKCCITGLKNSFSDPLVVAPILPIINPIRKSLHEMLEAFLGSEGQQWIPMNEAASLDAHRKYWLVRKSAATALSQGYYRFTFLKGSEYHVTTACIGGPAWPPILEKTPVLQPRQFATCSASGMGTPDVYSLQILSRFAKPVRWSCIDRKIARKRSQPHSQLPVFSLWRLFPERITMTSTIGWHMVPASLRIQVYHCLAFMGARVYGQSCSLKVQQLPFGMYLKTSDVKWHESLANEYETLRLVRRYTRIPVPRPLDLVSYMGESYLLTSQVPGLRLGWCIDTLSDDEVGMLVHDLQGYIGELRAIPKEVAPDYAITNALGKPCFDYRLNAALDYDEDRGDFVGPFADEEQFNETLQCGALPGVTHRSGHEIVFTHGDLNMRNILVRNGRLSGIVDWETSGWYPGFWDYTKAHYITKLHRRWLRIVDKIFQQYGGYEDELATERQLWDYCF</sequence>
<dbReference type="Pfam" id="PF01636">
    <property type="entry name" value="APH"/>
    <property type="match status" value="1"/>
</dbReference>
<dbReference type="Gene3D" id="3.90.1200.10">
    <property type="match status" value="1"/>
</dbReference>
<evidence type="ECO:0000313" key="3">
    <source>
        <dbReference type="Proteomes" id="UP000758603"/>
    </source>
</evidence>
<reference evidence="2" key="1">
    <citation type="journal article" date="2021" name="Nat. Commun.">
        <title>Genetic determinants of endophytism in the Arabidopsis root mycobiome.</title>
        <authorList>
            <person name="Mesny F."/>
            <person name="Miyauchi S."/>
            <person name="Thiergart T."/>
            <person name="Pickel B."/>
            <person name="Atanasova L."/>
            <person name="Karlsson M."/>
            <person name="Huettel B."/>
            <person name="Barry K.W."/>
            <person name="Haridas S."/>
            <person name="Chen C."/>
            <person name="Bauer D."/>
            <person name="Andreopoulos W."/>
            <person name="Pangilinan J."/>
            <person name="LaButti K."/>
            <person name="Riley R."/>
            <person name="Lipzen A."/>
            <person name="Clum A."/>
            <person name="Drula E."/>
            <person name="Henrissat B."/>
            <person name="Kohler A."/>
            <person name="Grigoriev I.V."/>
            <person name="Martin F.M."/>
            <person name="Hacquard S."/>
        </authorList>
    </citation>
    <scope>NUCLEOTIDE SEQUENCE</scope>
    <source>
        <strain evidence="2">MPI-SDFR-AT-0073</strain>
    </source>
</reference>
<dbReference type="Proteomes" id="UP000758603">
    <property type="component" value="Unassembled WGS sequence"/>
</dbReference>
<dbReference type="OrthoDB" id="3250044at2759"/>
<dbReference type="SUPFAM" id="SSF56112">
    <property type="entry name" value="Protein kinase-like (PK-like)"/>
    <property type="match status" value="1"/>
</dbReference>
<accession>A0A9P8UUS3</accession>
<keyword evidence="2" id="KW-0808">Transferase</keyword>
<dbReference type="EMBL" id="JAGPXC010000002">
    <property type="protein sequence ID" value="KAH6658754.1"/>
    <property type="molecule type" value="Genomic_DNA"/>
</dbReference>
<dbReference type="PANTHER" id="PTHR21310:SF58">
    <property type="entry name" value="AMINOGLYCOSIDE PHOSPHOTRANSFERASE DOMAIN-CONTAINING PROTEIN"/>
    <property type="match status" value="1"/>
</dbReference>
<dbReference type="AlphaFoldDB" id="A0A9P8UUS3"/>
<dbReference type="InterPro" id="IPR051678">
    <property type="entry name" value="AGP_Transferase"/>
</dbReference>
<keyword evidence="3" id="KW-1185">Reference proteome</keyword>
<dbReference type="RefSeq" id="XP_045962988.1">
    <property type="nucleotide sequence ID" value="XM_046095566.1"/>
</dbReference>
<dbReference type="PANTHER" id="PTHR21310">
    <property type="entry name" value="AMINOGLYCOSIDE PHOSPHOTRANSFERASE-RELATED-RELATED"/>
    <property type="match status" value="1"/>
</dbReference>
<organism evidence="2 3">
    <name type="scientific">Truncatella angustata</name>
    <dbReference type="NCBI Taxonomy" id="152316"/>
    <lineage>
        <taxon>Eukaryota</taxon>
        <taxon>Fungi</taxon>
        <taxon>Dikarya</taxon>
        <taxon>Ascomycota</taxon>
        <taxon>Pezizomycotina</taxon>
        <taxon>Sordariomycetes</taxon>
        <taxon>Xylariomycetidae</taxon>
        <taxon>Amphisphaeriales</taxon>
        <taxon>Sporocadaceae</taxon>
        <taxon>Truncatella</taxon>
    </lineage>
</organism>
<protein>
    <submittedName>
        <fullName evidence="2">Kinase-like domain-containing protein</fullName>
    </submittedName>
</protein>
<dbReference type="GeneID" id="70124459"/>
<gene>
    <name evidence="2" type="ORF">BKA67DRAFT_221259</name>
</gene>
<keyword evidence="2" id="KW-0418">Kinase</keyword>